<organism evidence="3 4">
    <name type="scientific">Streptomyces plumbiresistens</name>
    <dbReference type="NCBI Taxonomy" id="511811"/>
    <lineage>
        <taxon>Bacteria</taxon>
        <taxon>Bacillati</taxon>
        <taxon>Actinomycetota</taxon>
        <taxon>Actinomycetes</taxon>
        <taxon>Kitasatosporales</taxon>
        <taxon>Streptomycetaceae</taxon>
        <taxon>Streptomyces</taxon>
    </lineage>
</organism>
<dbReference type="EMBL" id="BAAAZX010000041">
    <property type="protein sequence ID" value="GAA4027042.1"/>
    <property type="molecule type" value="Genomic_DNA"/>
</dbReference>
<dbReference type="PROSITE" id="PS50943">
    <property type="entry name" value="HTH_CROC1"/>
    <property type="match status" value="1"/>
</dbReference>
<dbReference type="InterPro" id="IPR001387">
    <property type="entry name" value="Cro/C1-type_HTH"/>
</dbReference>
<dbReference type="Proteomes" id="UP001500456">
    <property type="component" value="Unassembled WGS sequence"/>
</dbReference>
<dbReference type="InterPro" id="IPR010982">
    <property type="entry name" value="Lambda_DNA-bd_dom_sf"/>
</dbReference>
<keyword evidence="4" id="KW-1185">Reference proteome</keyword>
<protein>
    <recommendedName>
        <fullName evidence="2">HTH cro/C1-type domain-containing protein</fullName>
    </recommendedName>
</protein>
<evidence type="ECO:0000313" key="3">
    <source>
        <dbReference type="EMBL" id="GAA4027042.1"/>
    </source>
</evidence>
<feature type="compositionally biased region" description="Basic and acidic residues" evidence="1">
    <location>
        <begin position="146"/>
        <end position="160"/>
    </location>
</feature>
<gene>
    <name evidence="3" type="ORF">GCM10022232_85950</name>
</gene>
<dbReference type="Gene3D" id="1.10.260.40">
    <property type="entry name" value="lambda repressor-like DNA-binding domains"/>
    <property type="match status" value="1"/>
</dbReference>
<feature type="region of interest" description="Disordered" evidence="1">
    <location>
        <begin position="137"/>
        <end position="181"/>
    </location>
</feature>
<evidence type="ECO:0000313" key="4">
    <source>
        <dbReference type="Proteomes" id="UP001500456"/>
    </source>
</evidence>
<feature type="region of interest" description="Disordered" evidence="1">
    <location>
        <begin position="351"/>
        <end position="377"/>
    </location>
</feature>
<dbReference type="CDD" id="cd00093">
    <property type="entry name" value="HTH_XRE"/>
    <property type="match status" value="1"/>
</dbReference>
<comment type="caution">
    <text evidence="3">The sequence shown here is derived from an EMBL/GenBank/DDBJ whole genome shotgun (WGS) entry which is preliminary data.</text>
</comment>
<evidence type="ECO:0000259" key="2">
    <source>
        <dbReference type="PROSITE" id="PS50943"/>
    </source>
</evidence>
<dbReference type="SMART" id="SM00530">
    <property type="entry name" value="HTH_XRE"/>
    <property type="match status" value="1"/>
</dbReference>
<sequence length="377" mass="40590">MSSSGPQYGKCRHCRQRFERTGKPGRKQEYCTPACRRRAQRERSRTTVNTVQPTDSPLPLARNIAESVQALADGLMAAEYDEQDLAVLLGRAAELTREVEYYVCAAVHDARIQGAGWDTVAAAAAVSTATARSRWAEKTVRRRLERRASERSTARQRDAAGHAAQPRPDGQEPGQSGERPSGKLAAALSHLHRGSGLTIREVADRTELSASYVSRILSGERVPAWPVVETLAALFGGDPDELAVLWENAQGLTPPARQALPDAAARLNAALRGLYLAAASPSPARIHEASGGTLSETTVKEMLGGRLVPDWKTTVAFVRAVGGTPADIRPLWEAVHYAFLVFLDPIEDAASAPLPSAPDRNTTQAREGRSGQDGPKP</sequence>
<dbReference type="SUPFAM" id="SSF47413">
    <property type="entry name" value="lambda repressor-like DNA-binding domains"/>
    <property type="match status" value="1"/>
</dbReference>
<evidence type="ECO:0000256" key="1">
    <source>
        <dbReference type="SAM" id="MobiDB-lite"/>
    </source>
</evidence>
<accession>A0ABP7TJA0</accession>
<dbReference type="RefSeq" id="WP_345570938.1">
    <property type="nucleotide sequence ID" value="NZ_BAAAZX010000041.1"/>
</dbReference>
<feature type="compositionally biased region" description="Basic and acidic residues" evidence="1">
    <location>
        <begin position="366"/>
        <end position="377"/>
    </location>
</feature>
<reference evidence="4" key="1">
    <citation type="journal article" date="2019" name="Int. J. Syst. Evol. Microbiol.">
        <title>The Global Catalogue of Microorganisms (GCM) 10K type strain sequencing project: providing services to taxonomists for standard genome sequencing and annotation.</title>
        <authorList>
            <consortium name="The Broad Institute Genomics Platform"/>
            <consortium name="The Broad Institute Genome Sequencing Center for Infectious Disease"/>
            <person name="Wu L."/>
            <person name="Ma J."/>
        </authorList>
    </citation>
    <scope>NUCLEOTIDE SEQUENCE [LARGE SCALE GENOMIC DNA]</scope>
    <source>
        <strain evidence="4">JCM 16924</strain>
    </source>
</reference>
<name>A0ABP7TJA0_9ACTN</name>
<feature type="domain" description="HTH cro/C1-type" evidence="2">
    <location>
        <begin position="196"/>
        <end position="242"/>
    </location>
</feature>
<proteinExistence type="predicted"/>
<dbReference type="Pfam" id="PF13560">
    <property type="entry name" value="HTH_31"/>
    <property type="match status" value="1"/>
</dbReference>